<dbReference type="STRING" id="933084.A0A067Q183"/>
<evidence type="ECO:0000313" key="7">
    <source>
        <dbReference type="EMBL" id="KDQ60739.1"/>
    </source>
</evidence>
<organism evidence="7 8">
    <name type="scientific">Jaapia argillacea MUCL 33604</name>
    <dbReference type="NCBI Taxonomy" id="933084"/>
    <lineage>
        <taxon>Eukaryota</taxon>
        <taxon>Fungi</taxon>
        <taxon>Dikarya</taxon>
        <taxon>Basidiomycota</taxon>
        <taxon>Agaricomycotina</taxon>
        <taxon>Agaricomycetes</taxon>
        <taxon>Agaricomycetidae</taxon>
        <taxon>Jaapiales</taxon>
        <taxon>Jaapiaceae</taxon>
        <taxon>Jaapia</taxon>
    </lineage>
</organism>
<name>A0A067Q183_9AGAM</name>
<keyword evidence="2 4" id="KW-0378">Hydrolase</keyword>
<dbReference type="InterPro" id="IPR017853">
    <property type="entry name" value="GH"/>
</dbReference>
<proteinExistence type="inferred from homology"/>
<gene>
    <name evidence="7" type="ORF">JAAARDRAFT_124574</name>
</gene>
<reference evidence="8" key="1">
    <citation type="journal article" date="2014" name="Proc. Natl. Acad. Sci. U.S.A.">
        <title>Extensive sampling of basidiomycete genomes demonstrates inadequacy of the white-rot/brown-rot paradigm for wood decay fungi.</title>
        <authorList>
            <person name="Riley R."/>
            <person name="Salamov A.A."/>
            <person name="Brown D.W."/>
            <person name="Nagy L.G."/>
            <person name="Floudas D."/>
            <person name="Held B.W."/>
            <person name="Levasseur A."/>
            <person name="Lombard V."/>
            <person name="Morin E."/>
            <person name="Otillar R."/>
            <person name="Lindquist E.A."/>
            <person name="Sun H."/>
            <person name="LaButti K.M."/>
            <person name="Schmutz J."/>
            <person name="Jabbour D."/>
            <person name="Luo H."/>
            <person name="Baker S.E."/>
            <person name="Pisabarro A.G."/>
            <person name="Walton J.D."/>
            <person name="Blanchette R.A."/>
            <person name="Henrissat B."/>
            <person name="Martin F."/>
            <person name="Cullen D."/>
            <person name="Hibbett D.S."/>
            <person name="Grigoriev I.V."/>
        </authorList>
    </citation>
    <scope>NUCLEOTIDE SEQUENCE [LARGE SCALE GENOMIC DNA]</scope>
    <source>
        <strain evidence="8">MUCL 33604</strain>
    </source>
</reference>
<dbReference type="PANTHER" id="PTHR31297:SF43">
    <property type="entry name" value="GLUCAN 1,3-BETA-GLUCOSIDASE 3"/>
    <property type="match status" value="1"/>
</dbReference>
<evidence type="ECO:0000313" key="8">
    <source>
        <dbReference type="Proteomes" id="UP000027265"/>
    </source>
</evidence>
<dbReference type="GO" id="GO:0009986">
    <property type="term" value="C:cell surface"/>
    <property type="evidence" value="ECO:0007669"/>
    <property type="project" value="TreeGrafter"/>
</dbReference>
<dbReference type="GO" id="GO:0009251">
    <property type="term" value="P:glucan catabolic process"/>
    <property type="evidence" value="ECO:0007669"/>
    <property type="project" value="TreeGrafter"/>
</dbReference>
<evidence type="ECO:0000259" key="6">
    <source>
        <dbReference type="Pfam" id="PF00150"/>
    </source>
</evidence>
<evidence type="ECO:0000256" key="5">
    <source>
        <dbReference type="SAM" id="MobiDB-lite"/>
    </source>
</evidence>
<dbReference type="EMBL" id="KL197713">
    <property type="protein sequence ID" value="KDQ60739.1"/>
    <property type="molecule type" value="Genomic_DNA"/>
</dbReference>
<dbReference type="GO" id="GO:0005576">
    <property type="term" value="C:extracellular region"/>
    <property type="evidence" value="ECO:0007669"/>
    <property type="project" value="TreeGrafter"/>
</dbReference>
<comment type="similarity">
    <text evidence="1 4">Belongs to the glycosyl hydrolase 5 (cellulase A) family.</text>
</comment>
<dbReference type="InterPro" id="IPR050386">
    <property type="entry name" value="Glycosyl_hydrolase_5"/>
</dbReference>
<dbReference type="Pfam" id="PF00150">
    <property type="entry name" value="Cellulase"/>
    <property type="match status" value="1"/>
</dbReference>
<evidence type="ECO:0000256" key="2">
    <source>
        <dbReference type="ARBA" id="ARBA00022801"/>
    </source>
</evidence>
<dbReference type="PANTHER" id="PTHR31297">
    <property type="entry name" value="GLUCAN ENDO-1,6-BETA-GLUCOSIDASE B"/>
    <property type="match status" value="1"/>
</dbReference>
<dbReference type="GO" id="GO:0046557">
    <property type="term" value="F:glucan endo-1,6-beta-glucosidase activity"/>
    <property type="evidence" value="ECO:0007669"/>
    <property type="project" value="TreeGrafter"/>
</dbReference>
<dbReference type="InParanoid" id="A0A067Q183"/>
<accession>A0A067Q183</accession>
<keyword evidence="3 4" id="KW-0326">Glycosidase</keyword>
<protein>
    <submittedName>
        <fullName evidence="7">Glycoside hydrolase family 5 protein</fullName>
    </submittedName>
</protein>
<keyword evidence="8" id="KW-1185">Reference proteome</keyword>
<sequence length="608" mass="65894">MLLTSDKFASLLSSLSLTQGLFKPVPELLDSGFGSVLSPTVAPSTSISSSTIPTNKSSLGFASKSHPGSALPISFIPTQVLDQSGDCTVQPYNAPDIPQKFVPFDQTRANVFRYRQQQSVNLGSWFVHESWMTPSLYRCAAGKKISELDIASGWGSTDAARTLLEKHWDSFITQADFDYLANIGINTVRLPIGYWSLGPAYCQDTPFAQVADVYQNAWSRVVNAIIMADKANIGVLVDLHGAPGSQNGQPHSGISDGQTNLFDDPSNINKTIGVLSFLMQQLAYVSNVVGIQILNEPQNVPSLPDFYTQAITAMRQITPEGSSFPLYLHDGFDLERFSDYIASRTDFVVEDHHSYFVFTSSDAAESASDHSADVQSSIAGSLAAASAKQRRNLVVDEWSCALTAQSLSGEADRKQAQESFCTDQMNVYAGSTAGWAFWSYTKEDCQTDPGWCFKAAVGNTLPSSFFSYSGSHSGQALTHAQGSADNTTSMSSTSQLRQSASHDLPPLLKRFVTIHDRRTNSSSPRRDDSFNINQHSVNKGYSDGYLTAMVFGTYEGSKLGFVGQYVDDSRSSLGGSVIVPGTEGYYADWFLKGLADGEAFFGGGLTQL</sequence>
<dbReference type="HOGENOM" id="CLU_004624_8_0_1"/>
<feature type="domain" description="Glycoside hydrolase family 5" evidence="6">
    <location>
        <begin position="165"/>
        <end position="441"/>
    </location>
</feature>
<feature type="region of interest" description="Disordered" evidence="5">
    <location>
        <begin position="477"/>
        <end position="500"/>
    </location>
</feature>
<dbReference type="SUPFAM" id="SSF51445">
    <property type="entry name" value="(Trans)glycosidases"/>
    <property type="match status" value="1"/>
</dbReference>
<evidence type="ECO:0000256" key="4">
    <source>
        <dbReference type="RuleBase" id="RU361153"/>
    </source>
</evidence>
<dbReference type="AlphaFoldDB" id="A0A067Q183"/>
<dbReference type="Gene3D" id="3.20.20.80">
    <property type="entry name" value="Glycosidases"/>
    <property type="match status" value="1"/>
</dbReference>
<dbReference type="InterPro" id="IPR001547">
    <property type="entry name" value="Glyco_hydro_5"/>
</dbReference>
<evidence type="ECO:0000256" key="3">
    <source>
        <dbReference type="ARBA" id="ARBA00023295"/>
    </source>
</evidence>
<evidence type="ECO:0000256" key="1">
    <source>
        <dbReference type="ARBA" id="ARBA00005641"/>
    </source>
</evidence>
<dbReference type="Proteomes" id="UP000027265">
    <property type="component" value="Unassembled WGS sequence"/>
</dbReference>
<dbReference type="OrthoDB" id="1887033at2759"/>